<dbReference type="InterPro" id="IPR036388">
    <property type="entry name" value="WH-like_DNA-bd_sf"/>
</dbReference>
<dbReference type="Proteomes" id="UP001652660">
    <property type="component" value="Chromosome 3e"/>
</dbReference>
<dbReference type="PRINTS" id="PR00364">
    <property type="entry name" value="DISEASERSIST"/>
</dbReference>
<feature type="domain" description="NB-ARC" evidence="7">
    <location>
        <begin position="183"/>
        <end position="359"/>
    </location>
</feature>
<evidence type="ECO:0000259" key="7">
    <source>
        <dbReference type="Pfam" id="PF00931"/>
    </source>
</evidence>
<dbReference type="Gene3D" id="1.10.8.430">
    <property type="entry name" value="Helical domain of apoptotic protease-activating factors"/>
    <property type="match status" value="1"/>
</dbReference>
<accession>A0A6P6X4U5</accession>
<gene>
    <name evidence="11" type="primary">LOC113737940</name>
</gene>
<evidence type="ECO:0000256" key="2">
    <source>
        <dbReference type="ARBA" id="ARBA00022614"/>
    </source>
</evidence>
<dbReference type="SUPFAM" id="SSF52540">
    <property type="entry name" value="P-loop containing nucleoside triphosphate hydrolases"/>
    <property type="match status" value="1"/>
</dbReference>
<dbReference type="PANTHER" id="PTHR23155">
    <property type="entry name" value="DISEASE RESISTANCE PROTEIN RP"/>
    <property type="match status" value="1"/>
</dbReference>
<reference evidence="11" key="2">
    <citation type="submission" date="2025-08" db="UniProtKB">
        <authorList>
            <consortium name="RefSeq"/>
        </authorList>
    </citation>
    <scope>IDENTIFICATION</scope>
    <source>
        <tissue evidence="11">Leaves</tissue>
    </source>
</reference>
<dbReference type="InterPro" id="IPR032675">
    <property type="entry name" value="LRR_dom_sf"/>
</dbReference>
<dbReference type="Gene3D" id="3.80.10.10">
    <property type="entry name" value="Ribonuclease Inhibitor"/>
    <property type="match status" value="1"/>
</dbReference>
<dbReference type="InterPro" id="IPR055414">
    <property type="entry name" value="LRR_R13L4/SHOC2-like"/>
</dbReference>
<dbReference type="Pfam" id="PF23559">
    <property type="entry name" value="WHD_DRP"/>
    <property type="match status" value="1"/>
</dbReference>
<keyword evidence="3" id="KW-0677">Repeat</keyword>
<keyword evidence="6" id="KW-0067">ATP-binding</keyword>
<feature type="domain" description="Disease resistance R13L4/SHOC-2-like LRR" evidence="9">
    <location>
        <begin position="598"/>
        <end position="912"/>
    </location>
</feature>
<dbReference type="Gene3D" id="3.40.50.300">
    <property type="entry name" value="P-loop containing nucleotide triphosphate hydrolases"/>
    <property type="match status" value="1"/>
</dbReference>
<keyword evidence="2" id="KW-0433">Leucine-rich repeat</keyword>
<reference evidence="10" key="1">
    <citation type="journal article" date="2025" name="Foods">
        <title>Unveiling the Microbial Signatures of Arabica Coffee Cherries: Insights into Ripeness Specific Diversity, Functional Traits, and Implications for Quality and Safety.</title>
        <authorList>
            <consortium name="RefSeq"/>
            <person name="Tenea G.N."/>
            <person name="Cifuentes V."/>
            <person name="Reyes P."/>
            <person name="Cevallos-Vallejos M."/>
        </authorList>
    </citation>
    <scope>NUCLEOTIDE SEQUENCE [LARGE SCALE GENOMIC DNA]</scope>
</reference>
<dbReference type="SUPFAM" id="SSF52058">
    <property type="entry name" value="L domain-like"/>
    <property type="match status" value="1"/>
</dbReference>
<dbReference type="AlphaFoldDB" id="A0A6P6X4U5"/>
<evidence type="ECO:0000313" key="11">
    <source>
        <dbReference type="RefSeq" id="XP_027120877.2"/>
    </source>
</evidence>
<dbReference type="GO" id="GO:0098542">
    <property type="term" value="P:defense response to other organism"/>
    <property type="evidence" value="ECO:0007669"/>
    <property type="project" value="TreeGrafter"/>
</dbReference>
<keyword evidence="10" id="KW-1185">Reference proteome</keyword>
<evidence type="ECO:0000256" key="6">
    <source>
        <dbReference type="ARBA" id="ARBA00022840"/>
    </source>
</evidence>
<protein>
    <submittedName>
        <fullName evidence="11">Probable disease resistance RPP8-like protein 2</fullName>
    </submittedName>
</protein>
<dbReference type="InterPro" id="IPR002182">
    <property type="entry name" value="NB-ARC"/>
</dbReference>
<evidence type="ECO:0000313" key="10">
    <source>
        <dbReference type="Proteomes" id="UP001652660"/>
    </source>
</evidence>
<keyword evidence="5" id="KW-0611">Plant defense</keyword>
<evidence type="ECO:0000259" key="9">
    <source>
        <dbReference type="Pfam" id="PF23598"/>
    </source>
</evidence>
<proteinExistence type="inferred from homology"/>
<dbReference type="Gene3D" id="1.10.10.10">
    <property type="entry name" value="Winged helix-like DNA-binding domain superfamily/Winged helix DNA-binding domain"/>
    <property type="match status" value="1"/>
</dbReference>
<keyword evidence="4" id="KW-0547">Nucleotide-binding</keyword>
<dbReference type="RefSeq" id="XP_027120877.2">
    <property type="nucleotide sequence ID" value="XM_027265076.2"/>
</dbReference>
<dbReference type="GeneID" id="113737940"/>
<dbReference type="InterPro" id="IPR058922">
    <property type="entry name" value="WHD_DRP"/>
</dbReference>
<evidence type="ECO:0000256" key="5">
    <source>
        <dbReference type="ARBA" id="ARBA00022821"/>
    </source>
</evidence>
<dbReference type="Pfam" id="PF00931">
    <property type="entry name" value="NB-ARC"/>
    <property type="match status" value="1"/>
</dbReference>
<evidence type="ECO:0000256" key="1">
    <source>
        <dbReference type="ARBA" id="ARBA00008894"/>
    </source>
</evidence>
<organism evidence="10 11">
    <name type="scientific">Coffea arabica</name>
    <name type="common">Arabian coffee</name>
    <dbReference type="NCBI Taxonomy" id="13443"/>
    <lineage>
        <taxon>Eukaryota</taxon>
        <taxon>Viridiplantae</taxon>
        <taxon>Streptophyta</taxon>
        <taxon>Embryophyta</taxon>
        <taxon>Tracheophyta</taxon>
        <taxon>Spermatophyta</taxon>
        <taxon>Magnoliopsida</taxon>
        <taxon>eudicotyledons</taxon>
        <taxon>Gunneridae</taxon>
        <taxon>Pentapetalae</taxon>
        <taxon>asterids</taxon>
        <taxon>lamiids</taxon>
        <taxon>Gentianales</taxon>
        <taxon>Rubiaceae</taxon>
        <taxon>Ixoroideae</taxon>
        <taxon>Gardenieae complex</taxon>
        <taxon>Bertiereae - Coffeeae clade</taxon>
        <taxon>Coffeeae</taxon>
        <taxon>Coffea</taxon>
    </lineage>
</organism>
<sequence length="949" mass="107885">MTSLVNMVSATRERLLYLMSARGSPFGVDMDLSPYCEALQNIVDALMLVRSKTETERQSERILEVKRRIRSLLFTIENEVELYGLQHESGGSGSGYKVRGIIRSCIQGLNKSRAKLDIIHNQLSDAVVEYNREQAPDLPMVNHDIRSINDIRSIKVSHTSEKAQRLVSRANYSNDLEHTVGLEEAISRLVKVLVPGDTDAKVVIASICGEGGIGKTTLANKVYNQHQIRSHFECFAWVYVGINWTIRDILVNILHQLLPSRLTKKNKELMMMTMVDVEDVELAQQVHEVLQENVCLIVLDNCCTYEFWDSLRMALPTEEENASRFILTTRQRDLAVRVGAGFIWDMQNLDPDQSWELFSYWRDLAFKDEDGSDQQELGDQGPELEQNTRSLISSCRGLPLAIILVASMLRSRTLDLESVKVSLGMINSSGRGPESLSYYSLPLGISSSFLYLGNFPNNSGIQVDKLCELWIAEGLISAYRESGETTMDLAGRYFDELLVRSLVILHEDEVSDVKLMSCHVHDLIRDFSVSLGEEEGFYEVMESSINHPRMRSSAQRCAIYLNRYDNLADVCPSANLRSLLILNSDQSGQEHTWRQEFFNFNNHRWLRVLDFDKVCFQDGKLPDGVSKLFFLRYLSFRGSYLEDLPSFVGEFLYLETLDLRVRNDCTLTISNVIWKLKRLRHLYFPLAFRTPDHCGMLKLDGLNELETLEGLDTNVCSAEDLIKLTNLRSLAVTVEGKLKDLVQIINCINNNSSHLSRTLLDIKNFDCYSEERVSFIPSLFSCGVLKSLRMEGHMGKVPEVSTISSSFTEIVLSGSEFERDPMETLEKLPNLRILVLEIEAFVGKNMNCSAPGFPELRCLKLSKLYSLEAWEVAEGAMHKLFTLEISKCRRMEMLPEGLKYVSSLRKLKISMMPEQFVGRLHKVDGIGGEDLHKINSNCAIKFGSDDRWL</sequence>
<dbReference type="Pfam" id="PF23598">
    <property type="entry name" value="LRR_14"/>
    <property type="match status" value="1"/>
</dbReference>
<evidence type="ECO:0000256" key="4">
    <source>
        <dbReference type="ARBA" id="ARBA00022741"/>
    </source>
</evidence>
<dbReference type="InterPro" id="IPR044974">
    <property type="entry name" value="Disease_R_plants"/>
</dbReference>
<dbReference type="InterPro" id="IPR027417">
    <property type="entry name" value="P-loop_NTPase"/>
</dbReference>
<dbReference type="InterPro" id="IPR042197">
    <property type="entry name" value="Apaf_helical"/>
</dbReference>
<name>A0A6P6X4U5_COFAR</name>
<dbReference type="OrthoDB" id="911815at2759"/>
<evidence type="ECO:0000256" key="3">
    <source>
        <dbReference type="ARBA" id="ARBA00022737"/>
    </source>
</evidence>
<comment type="similarity">
    <text evidence="1">Belongs to the disease resistance NB-LRR family.</text>
</comment>
<evidence type="ECO:0000259" key="8">
    <source>
        <dbReference type="Pfam" id="PF23559"/>
    </source>
</evidence>
<dbReference type="PANTHER" id="PTHR23155:SF1185">
    <property type="entry name" value="DISEASE RESISTANCE RPP8-LIKE PROTEIN 3-RELATED"/>
    <property type="match status" value="1"/>
</dbReference>
<feature type="domain" description="Disease resistance protein winged helix" evidence="8">
    <location>
        <begin position="455"/>
        <end position="527"/>
    </location>
</feature>